<dbReference type="NCBIfam" id="TIGR03026">
    <property type="entry name" value="NDP-sugDHase"/>
    <property type="match status" value="1"/>
</dbReference>
<dbReference type="EC" id="1.1.1.136" evidence="5"/>
<dbReference type="Gene3D" id="3.40.50.720">
    <property type="entry name" value="NAD(P)-binding Rossmann-like Domain"/>
    <property type="match status" value="2"/>
</dbReference>
<sequence length="430" mass="47661">MQTEKKRIGIVGLGYVGLPLAIMLADKGFNVTGIDPDLQKLAKLDQGISYINDIEDDRIQAVISANQFKALSDFNALKQVESIVICVPTPLTEQGTPDLSYIQSAGEQISRILQNNQLIILESTTYPGTTREVLLPILEQSGLKAGIDFNLAYSPERIDPGNKSFTVNEIPKILSGLTQACKEKAFELYSKIYKTVVLVSSTEVAEMAKILENSYRFINISFINEMAILCDHLHLDIWEIIQAANTKPYGFQAFYPGPGIGGHCIPVDPMYLQWKAKQNHYISKFIEFSDAMNLEMVKYIVNRTEQLLVHKKPLKGANILLYGVTYKGDIADTRDSAAFLIIHELKQAGANVSYHDPYIPSITIDQETLNSVQLTDAVLAESDCLIVLTNHSALPAQQILEHTSLVFDTRHTLFGHKGKAKVCFLGGGEP</sequence>
<evidence type="ECO:0000256" key="2">
    <source>
        <dbReference type="ARBA" id="ARBA00023027"/>
    </source>
</evidence>
<keyword evidence="2" id="KW-0520">NAD</keyword>
<dbReference type="SUPFAM" id="SSF51735">
    <property type="entry name" value="NAD(P)-binding Rossmann-fold domains"/>
    <property type="match status" value="1"/>
</dbReference>
<dbReference type="Pfam" id="PF03721">
    <property type="entry name" value="UDPG_MGDP_dh_N"/>
    <property type="match status" value="1"/>
</dbReference>
<evidence type="ECO:0000313" key="5">
    <source>
        <dbReference type="EMBL" id="MBP1936251.1"/>
    </source>
</evidence>
<evidence type="ECO:0000259" key="4">
    <source>
        <dbReference type="SMART" id="SM00984"/>
    </source>
</evidence>
<gene>
    <name evidence="5" type="ORF">J2Z20_001112</name>
</gene>
<dbReference type="InterPro" id="IPR036220">
    <property type="entry name" value="UDP-Glc/GDP-Man_DH_C_sf"/>
</dbReference>
<evidence type="ECO:0000313" key="6">
    <source>
        <dbReference type="Proteomes" id="UP001519273"/>
    </source>
</evidence>
<dbReference type="InterPro" id="IPR014027">
    <property type="entry name" value="UDP-Glc/GDP-Man_DH_C"/>
</dbReference>
<dbReference type="SUPFAM" id="SSF52413">
    <property type="entry name" value="UDP-glucose/GDP-mannose dehydrogenase C-terminal domain"/>
    <property type="match status" value="1"/>
</dbReference>
<dbReference type="RefSeq" id="WP_209846240.1">
    <property type="nucleotide sequence ID" value="NZ_CBCRVE010000002.1"/>
</dbReference>
<dbReference type="Pfam" id="PF00984">
    <property type="entry name" value="UDPG_MGDP_dh"/>
    <property type="match status" value="1"/>
</dbReference>
<dbReference type="SUPFAM" id="SSF48179">
    <property type="entry name" value="6-phosphogluconate dehydrogenase C-terminal domain-like"/>
    <property type="match status" value="1"/>
</dbReference>
<dbReference type="InterPro" id="IPR014026">
    <property type="entry name" value="UDP-Glc/GDP-Man_DH_dimer"/>
</dbReference>
<protein>
    <submittedName>
        <fullName evidence="5">UDP-N-acetyl-D-glucosamine dehydrogenase</fullName>
        <ecNumber evidence="5">1.1.1.136</ecNumber>
    </submittedName>
</protein>
<organism evidence="5 6">
    <name type="scientific">Paenibacillus sediminis</name>
    <dbReference type="NCBI Taxonomy" id="664909"/>
    <lineage>
        <taxon>Bacteria</taxon>
        <taxon>Bacillati</taxon>
        <taxon>Bacillota</taxon>
        <taxon>Bacilli</taxon>
        <taxon>Bacillales</taxon>
        <taxon>Paenibacillaceae</taxon>
        <taxon>Paenibacillus</taxon>
    </lineage>
</organism>
<dbReference type="PANTHER" id="PTHR43491:SF1">
    <property type="entry name" value="UDP-N-ACETYL-D-MANNOSAMINE DEHYDROGENASE"/>
    <property type="match status" value="1"/>
</dbReference>
<comment type="caution">
    <text evidence="5">The sequence shown here is derived from an EMBL/GenBank/DDBJ whole genome shotgun (WGS) entry which is preliminary data.</text>
</comment>
<comment type="similarity">
    <text evidence="3">Belongs to the UDP-glucose/GDP-mannose dehydrogenase family.</text>
</comment>
<dbReference type="InterPro" id="IPR001732">
    <property type="entry name" value="UDP-Glc/GDP-Man_DH_N"/>
</dbReference>
<dbReference type="Pfam" id="PF03720">
    <property type="entry name" value="UDPG_MGDP_dh_C"/>
    <property type="match status" value="1"/>
</dbReference>
<feature type="domain" description="UDP-glucose/GDP-mannose dehydrogenase C-terminal" evidence="4">
    <location>
        <begin position="320"/>
        <end position="415"/>
    </location>
</feature>
<keyword evidence="1 5" id="KW-0560">Oxidoreductase</keyword>
<accession>A0ABS4H190</accession>
<reference evidence="5 6" key="1">
    <citation type="submission" date="2021-03" db="EMBL/GenBank/DDBJ databases">
        <title>Genomic Encyclopedia of Type Strains, Phase IV (KMG-IV): sequencing the most valuable type-strain genomes for metagenomic binning, comparative biology and taxonomic classification.</title>
        <authorList>
            <person name="Goeker M."/>
        </authorList>
    </citation>
    <scope>NUCLEOTIDE SEQUENCE [LARGE SCALE GENOMIC DNA]</scope>
    <source>
        <strain evidence="5 6">DSM 23491</strain>
    </source>
</reference>
<dbReference type="GO" id="GO:0047004">
    <property type="term" value="F:UDP-N-acetylglucosamine 6-dehydrogenase activity"/>
    <property type="evidence" value="ECO:0007669"/>
    <property type="project" value="UniProtKB-EC"/>
</dbReference>
<evidence type="ECO:0000256" key="1">
    <source>
        <dbReference type="ARBA" id="ARBA00023002"/>
    </source>
</evidence>
<dbReference type="InterPro" id="IPR008927">
    <property type="entry name" value="6-PGluconate_DH-like_C_sf"/>
</dbReference>
<dbReference type="PIRSF" id="PIRSF500136">
    <property type="entry name" value="UDP_ManNAc_DH"/>
    <property type="match status" value="1"/>
</dbReference>
<dbReference type="InterPro" id="IPR036291">
    <property type="entry name" value="NAD(P)-bd_dom_sf"/>
</dbReference>
<dbReference type="InterPro" id="IPR017476">
    <property type="entry name" value="UDP-Glc/GDP-Man"/>
</dbReference>
<dbReference type="SMART" id="SM00984">
    <property type="entry name" value="UDPG_MGDP_dh_C"/>
    <property type="match status" value="1"/>
</dbReference>
<dbReference type="Proteomes" id="UP001519273">
    <property type="component" value="Unassembled WGS sequence"/>
</dbReference>
<dbReference type="PANTHER" id="PTHR43491">
    <property type="entry name" value="UDP-N-ACETYL-D-MANNOSAMINE DEHYDROGENASE"/>
    <property type="match status" value="1"/>
</dbReference>
<name>A0ABS4H190_9BACL</name>
<evidence type="ECO:0000256" key="3">
    <source>
        <dbReference type="PIRNR" id="PIRNR000124"/>
    </source>
</evidence>
<dbReference type="EMBL" id="JAGGKP010000001">
    <property type="protein sequence ID" value="MBP1936251.1"/>
    <property type="molecule type" value="Genomic_DNA"/>
</dbReference>
<keyword evidence="6" id="KW-1185">Reference proteome</keyword>
<dbReference type="InterPro" id="IPR028359">
    <property type="entry name" value="UDP_ManNAc/GlcNAc_DH"/>
</dbReference>
<proteinExistence type="inferred from homology"/>
<dbReference type="PIRSF" id="PIRSF000124">
    <property type="entry name" value="UDPglc_GDPman_dh"/>
    <property type="match status" value="1"/>
</dbReference>